<feature type="transmembrane region" description="Helical" evidence="1">
    <location>
        <begin position="12"/>
        <end position="33"/>
    </location>
</feature>
<feature type="transmembrane region" description="Helical" evidence="1">
    <location>
        <begin position="87"/>
        <end position="107"/>
    </location>
</feature>
<dbReference type="Proteomes" id="UP001589610">
    <property type="component" value="Unassembled WGS sequence"/>
</dbReference>
<keyword evidence="1" id="KW-0472">Membrane</keyword>
<protein>
    <submittedName>
        <fullName evidence="2">DUF998 domain-containing protein</fullName>
    </submittedName>
</protein>
<accession>A0ABV5TC50</accession>
<dbReference type="InterPro" id="IPR009339">
    <property type="entry name" value="DUF998"/>
</dbReference>
<keyword evidence="3" id="KW-1185">Reference proteome</keyword>
<sequence>MSTTREQRLTRALLTCGAVAGPLFVLVVVIQDYTRMDFDPRRQPLSMLSLGDLGWIQITNFVVTGLLNIAFAAGLWRALRPDRGGAWGPLLIGLYGTGLVGTGVFRFEPAWGYPPGAPRGLPDTPGLGYVLHGAAFGLVFAALVAACFVFTRYFAVRGERGWALYCAATGVALPALYVLAGLLSDGGEDSRPLSLLLRAIALLGWGWAAALAVRMRGSYTPARSGAG</sequence>
<keyword evidence="1" id="KW-1133">Transmembrane helix</keyword>
<organism evidence="2 3">
    <name type="scientific">Streptosporangium vulgare</name>
    <dbReference type="NCBI Taxonomy" id="46190"/>
    <lineage>
        <taxon>Bacteria</taxon>
        <taxon>Bacillati</taxon>
        <taxon>Actinomycetota</taxon>
        <taxon>Actinomycetes</taxon>
        <taxon>Streptosporangiales</taxon>
        <taxon>Streptosporangiaceae</taxon>
        <taxon>Streptosporangium</taxon>
    </lineage>
</organism>
<feature type="transmembrane region" description="Helical" evidence="1">
    <location>
        <begin position="53"/>
        <end position="75"/>
    </location>
</feature>
<name>A0ABV5TC50_9ACTN</name>
<evidence type="ECO:0000313" key="3">
    <source>
        <dbReference type="Proteomes" id="UP001589610"/>
    </source>
</evidence>
<reference evidence="2 3" key="1">
    <citation type="submission" date="2024-09" db="EMBL/GenBank/DDBJ databases">
        <authorList>
            <person name="Sun Q."/>
            <person name="Mori K."/>
        </authorList>
    </citation>
    <scope>NUCLEOTIDE SEQUENCE [LARGE SCALE GENOMIC DNA]</scope>
    <source>
        <strain evidence="2 3">JCM 3028</strain>
    </source>
</reference>
<evidence type="ECO:0000256" key="1">
    <source>
        <dbReference type="SAM" id="Phobius"/>
    </source>
</evidence>
<dbReference type="EMBL" id="JBHMBS010000004">
    <property type="protein sequence ID" value="MFB9676005.1"/>
    <property type="molecule type" value="Genomic_DNA"/>
</dbReference>
<keyword evidence="1" id="KW-0812">Transmembrane</keyword>
<feature type="transmembrane region" description="Helical" evidence="1">
    <location>
        <begin position="127"/>
        <end position="150"/>
    </location>
</feature>
<feature type="transmembrane region" description="Helical" evidence="1">
    <location>
        <begin position="195"/>
        <end position="213"/>
    </location>
</feature>
<dbReference type="Pfam" id="PF06197">
    <property type="entry name" value="DUF998"/>
    <property type="match status" value="1"/>
</dbReference>
<feature type="transmembrane region" description="Helical" evidence="1">
    <location>
        <begin position="162"/>
        <end position="183"/>
    </location>
</feature>
<dbReference type="RefSeq" id="WP_344742632.1">
    <property type="nucleotide sequence ID" value="NZ_BAAAWW010000002.1"/>
</dbReference>
<evidence type="ECO:0000313" key="2">
    <source>
        <dbReference type="EMBL" id="MFB9676005.1"/>
    </source>
</evidence>
<comment type="caution">
    <text evidence="2">The sequence shown here is derived from an EMBL/GenBank/DDBJ whole genome shotgun (WGS) entry which is preliminary data.</text>
</comment>
<gene>
    <name evidence="2" type="ORF">ACFFRH_10940</name>
</gene>
<proteinExistence type="predicted"/>